<dbReference type="GO" id="GO:0005737">
    <property type="term" value="C:cytoplasm"/>
    <property type="evidence" value="ECO:0007669"/>
    <property type="project" value="TreeGrafter"/>
</dbReference>
<proteinExistence type="inferred from homology"/>
<accession>A0A0V0TNJ2</accession>
<evidence type="ECO:0000256" key="6">
    <source>
        <dbReference type="ARBA" id="ARBA00022837"/>
    </source>
</evidence>
<evidence type="ECO:0000256" key="1">
    <source>
        <dbReference type="ARBA" id="ARBA00004245"/>
    </source>
</evidence>
<keyword evidence="3" id="KW-0117">Actin capping</keyword>
<dbReference type="SMART" id="SM00262">
    <property type="entry name" value="GEL"/>
    <property type="match status" value="6"/>
</dbReference>
<dbReference type="InterPro" id="IPR007123">
    <property type="entry name" value="Gelsolin-like_dom"/>
</dbReference>
<feature type="domain" description="Gelsolin-like" evidence="10">
    <location>
        <begin position="25"/>
        <end position="103"/>
    </location>
</feature>
<protein>
    <submittedName>
        <fullName evidence="11">Gelsolin, cytoplasmic</fullName>
    </submittedName>
</protein>
<evidence type="ECO:0000259" key="10">
    <source>
        <dbReference type="Pfam" id="PF00626"/>
    </source>
</evidence>
<comment type="function">
    <text evidence="9">Calcium-regulated, actin-modulating protein that binds to the plus (or barbed) ends of actin monomers or filaments, preventing monomer exchange (end-blocking or capping). It can promote the assembly of monomers into filaments (nucleation) as well as sever filaments already formed.</text>
</comment>
<dbReference type="GO" id="GO:0051014">
    <property type="term" value="P:actin filament severing"/>
    <property type="evidence" value="ECO:0007669"/>
    <property type="project" value="TreeGrafter"/>
</dbReference>
<reference evidence="11 12" key="1">
    <citation type="submission" date="2015-01" db="EMBL/GenBank/DDBJ databases">
        <title>Evolution of Trichinella species and genotypes.</title>
        <authorList>
            <person name="Korhonen P.K."/>
            <person name="Edoardo P."/>
            <person name="Giuseppe L.R."/>
            <person name="Gasser R.B."/>
        </authorList>
    </citation>
    <scope>NUCLEOTIDE SEQUENCE [LARGE SCALE GENOMIC DNA]</scope>
    <source>
        <strain evidence="11">ISS417</strain>
    </source>
</reference>
<gene>
    <name evidence="11" type="primary">Vil1</name>
    <name evidence="11" type="ORF">T05_3335</name>
</gene>
<evidence type="ECO:0000256" key="4">
    <source>
        <dbReference type="ARBA" id="ARBA00022490"/>
    </source>
</evidence>
<dbReference type="GO" id="GO:0015629">
    <property type="term" value="C:actin cytoskeleton"/>
    <property type="evidence" value="ECO:0007669"/>
    <property type="project" value="TreeGrafter"/>
</dbReference>
<dbReference type="PANTHER" id="PTHR11977">
    <property type="entry name" value="VILLIN"/>
    <property type="match status" value="1"/>
</dbReference>
<evidence type="ECO:0000256" key="9">
    <source>
        <dbReference type="ARBA" id="ARBA00055420"/>
    </source>
</evidence>
<name>A0A0V0TNJ2_9BILA</name>
<dbReference type="FunFam" id="3.40.20.10:FF:000001">
    <property type="entry name" value="Gelsolin"/>
    <property type="match status" value="1"/>
</dbReference>
<evidence type="ECO:0000313" key="11">
    <source>
        <dbReference type="EMBL" id="KRX40586.1"/>
    </source>
</evidence>
<dbReference type="Proteomes" id="UP000055048">
    <property type="component" value="Unassembled WGS sequence"/>
</dbReference>
<keyword evidence="12" id="KW-1185">Reference proteome</keyword>
<dbReference type="EMBL" id="JYDJ01000195">
    <property type="protein sequence ID" value="KRX40586.1"/>
    <property type="molecule type" value="Genomic_DNA"/>
</dbReference>
<dbReference type="GO" id="GO:0051016">
    <property type="term" value="P:barbed-end actin filament capping"/>
    <property type="evidence" value="ECO:0007669"/>
    <property type="project" value="TreeGrafter"/>
</dbReference>
<keyword evidence="6" id="KW-0106">Calcium</keyword>
<evidence type="ECO:0000256" key="7">
    <source>
        <dbReference type="ARBA" id="ARBA00023203"/>
    </source>
</evidence>
<dbReference type="PRINTS" id="PR00597">
    <property type="entry name" value="GELSOLIN"/>
</dbReference>
<keyword evidence="5" id="KW-0677">Repeat</keyword>
<feature type="domain" description="Gelsolin-like" evidence="10">
    <location>
        <begin position="394"/>
        <end position="460"/>
    </location>
</feature>
<feature type="domain" description="Gelsolin-like" evidence="10">
    <location>
        <begin position="603"/>
        <end position="679"/>
    </location>
</feature>
<keyword evidence="4" id="KW-0963">Cytoplasm</keyword>
<dbReference type="GO" id="GO:0051015">
    <property type="term" value="F:actin filament binding"/>
    <property type="evidence" value="ECO:0007669"/>
    <property type="project" value="InterPro"/>
</dbReference>
<comment type="subcellular location">
    <subcellularLocation>
        <location evidence="1">Cytoplasm</location>
        <location evidence="1">Cytoskeleton</location>
    </subcellularLocation>
</comment>
<dbReference type="AlphaFoldDB" id="A0A0V0TNJ2"/>
<keyword evidence="7" id="KW-0009">Actin-binding</keyword>
<feature type="domain" description="Gelsolin-like" evidence="10">
    <location>
        <begin position="150"/>
        <end position="199"/>
    </location>
</feature>
<dbReference type="Gene3D" id="3.40.20.10">
    <property type="entry name" value="Severin"/>
    <property type="match status" value="6"/>
</dbReference>
<comment type="caution">
    <text evidence="11">The sequence shown here is derived from an EMBL/GenBank/DDBJ whole genome shotgun (WGS) entry which is preliminary data.</text>
</comment>
<sequence length="828" mass="95314">MVVQDEAFVEVGKQAGLRIWRVEQFKVVPVEEKEYGFFHEGDAYIVLHTSDKLQHYIHFWLGRKCTQDEYGTAAIKAVELDDLLLGEPIQVREVQYHETDRFLSYFKSGIRYLQGGVKSGFKSGKKEEKIRLFKVKGKRRCRIQQISVHASLLNNGDVFVLDTAQNIYIWCGANSSRIERVQGMEFARDVRDYAHNGKSQIQLIEPNSNNCGIFFQHLGVDSNFKVTRQSDDIDDAEFEKQRTAEVKLFHVYDSDGKTNVVEITKRPLTSSLLDTNDCFIVDMGNSGIYAWIGKKCSENERRNVWNLANDFLKQRNYPSWISVTKVKEEVEPPLFKAAFVWEDKNATPILNVAVGKGLENLKAFDKEKKRSVEAWRIDDKGQLSPISNDKMGILYADECFLFRHQDAGGNDYVHLWQGAKCNVNRKQQAKQAMAKISSEHRNGKAAQVYVKQGKEPERFLKLFENEIVILMDSKQVINNNNDDDDEGNHLFRIRNGCAVQVKSEASSLNSNDVFVLAAKEIVYLWQGKGASQIEKDVAQRFFNRFYSTKKKCLNVMEGFEPQNFWDAIGGKAAYASSKALRVRENPNLPARLFHCSETNGIFDVEEIVSFTQEDLYEDDVMVLDVGDEIFVWIGKEASEIEKRKACENALNLVDCDASSRTRDTVTIIVVQQGSEPLDFIGHFPNWDPDEWKQSITDADVECVLKWENDRARLASVYEEKSKTYPVELLRNAETLPPNVDRGRREQKIFKNYLKCQKECLTVYHCGLKCLLRRRLVCFSSQWACDRLPERRVNYVTFQTNIEIIQHPRILKCKLICLFTSQERTTTIC</sequence>
<evidence type="ECO:0000256" key="8">
    <source>
        <dbReference type="ARBA" id="ARBA00023212"/>
    </source>
</evidence>
<dbReference type="Pfam" id="PF00626">
    <property type="entry name" value="Gelsolin"/>
    <property type="match status" value="6"/>
</dbReference>
<evidence type="ECO:0000256" key="2">
    <source>
        <dbReference type="ARBA" id="ARBA00008418"/>
    </source>
</evidence>
<dbReference type="SUPFAM" id="SSF55753">
    <property type="entry name" value="Actin depolymerizing proteins"/>
    <property type="match status" value="6"/>
</dbReference>
<dbReference type="InterPro" id="IPR007122">
    <property type="entry name" value="Villin/Gelsolin"/>
</dbReference>
<feature type="domain" description="Gelsolin-like" evidence="10">
    <location>
        <begin position="500"/>
        <end position="565"/>
    </location>
</feature>
<dbReference type="PANTHER" id="PTHR11977:SF123">
    <property type="entry name" value="GELSOLIN"/>
    <property type="match status" value="1"/>
</dbReference>
<dbReference type="GO" id="GO:0005546">
    <property type="term" value="F:phosphatidylinositol-4,5-bisphosphate binding"/>
    <property type="evidence" value="ECO:0007669"/>
    <property type="project" value="TreeGrafter"/>
</dbReference>
<dbReference type="FunFam" id="3.40.20.10:FF:000005">
    <property type="entry name" value="Gelsolin"/>
    <property type="match status" value="1"/>
</dbReference>
<dbReference type="STRING" id="144512.A0A0V0TNJ2"/>
<dbReference type="InterPro" id="IPR029006">
    <property type="entry name" value="ADF-H/Gelsolin-like_dom_sf"/>
</dbReference>
<dbReference type="GO" id="GO:0008154">
    <property type="term" value="P:actin polymerization or depolymerization"/>
    <property type="evidence" value="ECO:0007669"/>
    <property type="project" value="TreeGrafter"/>
</dbReference>
<feature type="domain" description="Gelsolin-like" evidence="10">
    <location>
        <begin position="261"/>
        <end position="335"/>
    </location>
</feature>
<dbReference type="CDD" id="cd11291">
    <property type="entry name" value="gelsolin_S6_like"/>
    <property type="match status" value="1"/>
</dbReference>
<dbReference type="CDD" id="cd11290">
    <property type="entry name" value="gelsolin_S1_like"/>
    <property type="match status" value="1"/>
</dbReference>
<dbReference type="CDD" id="cd11292">
    <property type="entry name" value="gelsolin_S3_like"/>
    <property type="match status" value="1"/>
</dbReference>
<evidence type="ECO:0000256" key="5">
    <source>
        <dbReference type="ARBA" id="ARBA00022737"/>
    </source>
</evidence>
<evidence type="ECO:0000313" key="12">
    <source>
        <dbReference type="Proteomes" id="UP000055048"/>
    </source>
</evidence>
<comment type="similarity">
    <text evidence="2">Belongs to the villin/gelsolin family.</text>
</comment>
<evidence type="ECO:0000256" key="3">
    <source>
        <dbReference type="ARBA" id="ARBA00022467"/>
    </source>
</evidence>
<dbReference type="FunFam" id="3.40.20.10:FF:000002">
    <property type="entry name" value="Gelsolin"/>
    <property type="match status" value="1"/>
</dbReference>
<keyword evidence="8" id="KW-0206">Cytoskeleton</keyword>
<dbReference type="OrthoDB" id="6375767at2759"/>
<organism evidence="11 12">
    <name type="scientific">Trichinella murrelli</name>
    <dbReference type="NCBI Taxonomy" id="144512"/>
    <lineage>
        <taxon>Eukaryota</taxon>
        <taxon>Metazoa</taxon>
        <taxon>Ecdysozoa</taxon>
        <taxon>Nematoda</taxon>
        <taxon>Enoplea</taxon>
        <taxon>Dorylaimia</taxon>
        <taxon>Trichinellida</taxon>
        <taxon>Trichinellidae</taxon>
        <taxon>Trichinella</taxon>
    </lineage>
</organism>